<dbReference type="EMBL" id="JACQCQ010000009">
    <property type="protein sequence ID" value="MBI3627532.1"/>
    <property type="molecule type" value="Genomic_DNA"/>
</dbReference>
<feature type="region of interest" description="Disordered" evidence="3">
    <location>
        <begin position="1"/>
        <end position="30"/>
    </location>
</feature>
<evidence type="ECO:0000313" key="5">
    <source>
        <dbReference type="EMBL" id="MBI3627532.1"/>
    </source>
</evidence>
<dbReference type="AlphaFoldDB" id="A0A9D6QTV2"/>
<dbReference type="PROSITE" id="PS01031">
    <property type="entry name" value="SHSP"/>
    <property type="match status" value="1"/>
</dbReference>
<reference evidence="5" key="1">
    <citation type="submission" date="2020-07" db="EMBL/GenBank/DDBJ databases">
        <title>Huge and variable diversity of episymbiotic CPR bacteria and DPANN archaea in groundwater ecosystems.</title>
        <authorList>
            <person name="He C.Y."/>
            <person name="Keren R."/>
            <person name="Whittaker M."/>
            <person name="Farag I.F."/>
            <person name="Doudna J."/>
            <person name="Cate J.H.D."/>
            <person name="Banfield J.F."/>
        </authorList>
    </citation>
    <scope>NUCLEOTIDE SEQUENCE</scope>
    <source>
        <strain evidence="5">NC_groundwater_972_Pr1_S-0.2um_49_27</strain>
    </source>
</reference>
<evidence type="ECO:0000256" key="2">
    <source>
        <dbReference type="RuleBase" id="RU003616"/>
    </source>
</evidence>
<feature type="compositionally biased region" description="Basic and acidic residues" evidence="3">
    <location>
        <begin position="21"/>
        <end position="30"/>
    </location>
</feature>
<dbReference type="InterPro" id="IPR008978">
    <property type="entry name" value="HSP20-like_chaperone"/>
</dbReference>
<dbReference type="PANTHER" id="PTHR11527">
    <property type="entry name" value="HEAT-SHOCK PROTEIN 20 FAMILY MEMBER"/>
    <property type="match status" value="1"/>
</dbReference>
<feature type="domain" description="SHSP" evidence="4">
    <location>
        <begin position="50"/>
        <end position="162"/>
    </location>
</feature>
<gene>
    <name evidence="5" type="ORF">HY220_02155</name>
</gene>
<dbReference type="SUPFAM" id="SSF49764">
    <property type="entry name" value="HSP20-like chaperones"/>
    <property type="match status" value="1"/>
</dbReference>
<organism evidence="5 6">
    <name type="scientific">Candidatus Sungiibacteriota bacterium</name>
    <dbReference type="NCBI Taxonomy" id="2750080"/>
    <lineage>
        <taxon>Bacteria</taxon>
        <taxon>Candidatus Sungiibacteriota</taxon>
    </lineage>
</organism>
<dbReference type="Pfam" id="PF00011">
    <property type="entry name" value="HSP20"/>
    <property type="match status" value="1"/>
</dbReference>
<protein>
    <submittedName>
        <fullName evidence="5">Hsp20/alpha crystallin family protein</fullName>
    </submittedName>
</protein>
<dbReference type="Proteomes" id="UP000808388">
    <property type="component" value="Unassembled WGS sequence"/>
</dbReference>
<comment type="caution">
    <text evidence="5">The sequence shown here is derived from an EMBL/GenBank/DDBJ whole genome shotgun (WGS) entry which is preliminary data.</text>
</comment>
<evidence type="ECO:0000256" key="3">
    <source>
        <dbReference type="SAM" id="MobiDB-lite"/>
    </source>
</evidence>
<proteinExistence type="inferred from homology"/>
<name>A0A9D6QTV2_9BACT</name>
<sequence>MAKSFFERLTGSKPAPTPSEPPRERISQTTKKIAEAAKPELEAAPEGEAETVEEGELSVDIFDDGDYVTVQAIVGGVKPEDLDVQVTDEMVTIRGKRSRTNEVREENFFYQELYWGSFVRSIILPQEIISDEAEASMKNGLLTVKLPKRDRNKAQKLRVKSD</sequence>
<dbReference type="Gene3D" id="2.60.40.790">
    <property type="match status" value="1"/>
</dbReference>
<dbReference type="CDD" id="cd06464">
    <property type="entry name" value="ACD_sHsps-like"/>
    <property type="match status" value="1"/>
</dbReference>
<dbReference type="InterPro" id="IPR031107">
    <property type="entry name" value="Small_HSP"/>
</dbReference>
<evidence type="ECO:0000256" key="1">
    <source>
        <dbReference type="PROSITE-ProRule" id="PRU00285"/>
    </source>
</evidence>
<comment type="similarity">
    <text evidence="1 2">Belongs to the small heat shock protein (HSP20) family.</text>
</comment>
<dbReference type="InterPro" id="IPR002068">
    <property type="entry name" value="A-crystallin/Hsp20_dom"/>
</dbReference>
<evidence type="ECO:0000259" key="4">
    <source>
        <dbReference type="PROSITE" id="PS01031"/>
    </source>
</evidence>
<evidence type="ECO:0000313" key="6">
    <source>
        <dbReference type="Proteomes" id="UP000808388"/>
    </source>
</evidence>
<accession>A0A9D6QTV2</accession>